<dbReference type="OrthoDB" id="3563120at2759"/>
<sequence length="181" mass="20435">MRRLSDKTAEVTSLRDGLFNATSLREASRATTMNRYVIIFTIVTVLYLPPSFISTVFGMTIFQKDVDQTTREYKITTVVVSLITYLVALISIIAVNWDHLKRKFHLWWNTPQTKVPVEDNSTSKPQVPPVGPTPESPAPRPEDNENKAEASKEQVDVESGVNEVTGEGSKPKSSWARKIWR</sequence>
<dbReference type="EMBL" id="KZ613947">
    <property type="protein sequence ID" value="PMD38647.1"/>
    <property type="molecule type" value="Genomic_DNA"/>
</dbReference>
<comment type="subcellular location">
    <subcellularLocation>
        <location evidence="1">Membrane</location>
        <topology evidence="1">Multi-pass membrane protein</topology>
    </subcellularLocation>
</comment>
<evidence type="ECO:0000256" key="1">
    <source>
        <dbReference type="ARBA" id="ARBA00004141"/>
    </source>
</evidence>
<keyword evidence="4 6" id="KW-0472">Membrane</keyword>
<evidence type="ECO:0000256" key="6">
    <source>
        <dbReference type="SAM" id="Phobius"/>
    </source>
</evidence>
<dbReference type="Gene3D" id="1.20.58.340">
    <property type="entry name" value="Magnesium transport protein CorA, transmembrane region"/>
    <property type="match status" value="1"/>
</dbReference>
<reference evidence="7 8" key="1">
    <citation type="submission" date="2016-04" db="EMBL/GenBank/DDBJ databases">
        <title>A degradative enzymes factory behind the ericoid mycorrhizal symbiosis.</title>
        <authorList>
            <consortium name="DOE Joint Genome Institute"/>
            <person name="Martino E."/>
            <person name="Morin E."/>
            <person name="Grelet G."/>
            <person name="Kuo A."/>
            <person name="Kohler A."/>
            <person name="Daghino S."/>
            <person name="Barry K."/>
            <person name="Choi C."/>
            <person name="Cichocki N."/>
            <person name="Clum A."/>
            <person name="Copeland A."/>
            <person name="Hainaut M."/>
            <person name="Haridas S."/>
            <person name="Labutti K."/>
            <person name="Lindquist E."/>
            <person name="Lipzen A."/>
            <person name="Khouja H.-R."/>
            <person name="Murat C."/>
            <person name="Ohm R."/>
            <person name="Olson A."/>
            <person name="Spatafora J."/>
            <person name="Veneault-Fourrey C."/>
            <person name="Henrissat B."/>
            <person name="Grigoriev I."/>
            <person name="Martin F."/>
            <person name="Perotto S."/>
        </authorList>
    </citation>
    <scope>NUCLEOTIDE SEQUENCE [LARGE SCALE GENOMIC DNA]</scope>
    <source>
        <strain evidence="7 8">F</strain>
    </source>
</reference>
<feature type="compositionally biased region" description="Pro residues" evidence="5">
    <location>
        <begin position="126"/>
        <end position="139"/>
    </location>
</feature>
<dbReference type="Pfam" id="PF01544">
    <property type="entry name" value="CorA"/>
    <property type="match status" value="1"/>
</dbReference>
<dbReference type="AlphaFoldDB" id="A0A2J6RJI4"/>
<evidence type="ECO:0000256" key="2">
    <source>
        <dbReference type="ARBA" id="ARBA00022692"/>
    </source>
</evidence>
<evidence type="ECO:0000256" key="4">
    <source>
        <dbReference type="ARBA" id="ARBA00023136"/>
    </source>
</evidence>
<evidence type="ECO:0000256" key="3">
    <source>
        <dbReference type="ARBA" id="ARBA00022989"/>
    </source>
</evidence>
<gene>
    <name evidence="7" type="ORF">L207DRAFT_42246</name>
</gene>
<organism evidence="7 8">
    <name type="scientific">Hyaloscypha variabilis (strain UAMH 11265 / GT02V1 / F)</name>
    <name type="common">Meliniomyces variabilis</name>
    <dbReference type="NCBI Taxonomy" id="1149755"/>
    <lineage>
        <taxon>Eukaryota</taxon>
        <taxon>Fungi</taxon>
        <taxon>Dikarya</taxon>
        <taxon>Ascomycota</taxon>
        <taxon>Pezizomycotina</taxon>
        <taxon>Leotiomycetes</taxon>
        <taxon>Helotiales</taxon>
        <taxon>Hyaloscyphaceae</taxon>
        <taxon>Hyaloscypha</taxon>
        <taxon>Hyaloscypha variabilis</taxon>
    </lineage>
</organism>
<name>A0A2J6RJI4_HYAVF</name>
<dbReference type="InterPro" id="IPR002523">
    <property type="entry name" value="MgTranspt_CorA/ZnTranspt_ZntB"/>
</dbReference>
<dbReference type="SUPFAM" id="SSF144083">
    <property type="entry name" value="Magnesium transport protein CorA, transmembrane region"/>
    <property type="match status" value="1"/>
</dbReference>
<keyword evidence="3 6" id="KW-1133">Transmembrane helix</keyword>
<proteinExistence type="predicted"/>
<feature type="transmembrane region" description="Helical" evidence="6">
    <location>
        <begin position="75"/>
        <end position="97"/>
    </location>
</feature>
<feature type="region of interest" description="Disordered" evidence="5">
    <location>
        <begin position="115"/>
        <end position="181"/>
    </location>
</feature>
<evidence type="ECO:0000313" key="7">
    <source>
        <dbReference type="EMBL" id="PMD38647.1"/>
    </source>
</evidence>
<dbReference type="GO" id="GO:0046873">
    <property type="term" value="F:metal ion transmembrane transporter activity"/>
    <property type="evidence" value="ECO:0007669"/>
    <property type="project" value="InterPro"/>
</dbReference>
<evidence type="ECO:0000313" key="8">
    <source>
        <dbReference type="Proteomes" id="UP000235786"/>
    </source>
</evidence>
<keyword evidence="8" id="KW-1185">Reference proteome</keyword>
<feature type="transmembrane region" description="Helical" evidence="6">
    <location>
        <begin position="36"/>
        <end position="63"/>
    </location>
</feature>
<evidence type="ECO:0000256" key="5">
    <source>
        <dbReference type="SAM" id="MobiDB-lite"/>
    </source>
</evidence>
<dbReference type="GO" id="GO:0016020">
    <property type="term" value="C:membrane"/>
    <property type="evidence" value="ECO:0007669"/>
    <property type="project" value="UniProtKB-SubCell"/>
</dbReference>
<dbReference type="Proteomes" id="UP000235786">
    <property type="component" value="Unassembled WGS sequence"/>
</dbReference>
<feature type="compositionally biased region" description="Polar residues" evidence="5">
    <location>
        <begin position="115"/>
        <end position="125"/>
    </location>
</feature>
<dbReference type="InterPro" id="IPR045863">
    <property type="entry name" value="CorA_TM1_TM2"/>
</dbReference>
<protein>
    <submittedName>
        <fullName evidence="7">Uncharacterized protein</fullName>
    </submittedName>
</protein>
<keyword evidence="2 6" id="KW-0812">Transmembrane</keyword>
<feature type="compositionally biased region" description="Basic and acidic residues" evidence="5">
    <location>
        <begin position="140"/>
        <end position="155"/>
    </location>
</feature>
<accession>A0A2J6RJI4</accession>